<dbReference type="PRINTS" id="PR00081">
    <property type="entry name" value="GDHRDH"/>
</dbReference>
<evidence type="ECO:0000313" key="5">
    <source>
        <dbReference type="EMBL" id="MCQ4085006.1"/>
    </source>
</evidence>
<dbReference type="SUPFAM" id="SSF51735">
    <property type="entry name" value="NAD(P)-binding Rossmann-fold domains"/>
    <property type="match status" value="1"/>
</dbReference>
<dbReference type="PANTHER" id="PTHR44196:SF1">
    <property type="entry name" value="DEHYDROGENASE_REDUCTASE SDR FAMILY MEMBER 7B"/>
    <property type="match status" value="1"/>
</dbReference>
<evidence type="ECO:0000256" key="1">
    <source>
        <dbReference type="ARBA" id="ARBA00006484"/>
    </source>
</evidence>
<dbReference type="PRINTS" id="PR00080">
    <property type="entry name" value="SDRFAMILY"/>
</dbReference>
<organism evidence="5 6">
    <name type="scientific">Streptomyces humicola</name>
    <dbReference type="NCBI Taxonomy" id="2953240"/>
    <lineage>
        <taxon>Bacteria</taxon>
        <taxon>Bacillati</taxon>
        <taxon>Actinomycetota</taxon>
        <taxon>Actinomycetes</taxon>
        <taxon>Kitasatosporales</taxon>
        <taxon>Streptomycetaceae</taxon>
        <taxon>Streptomyces</taxon>
    </lineage>
</organism>
<feature type="domain" description="Ketoreductase" evidence="4">
    <location>
        <begin position="1"/>
        <end position="178"/>
    </location>
</feature>
<keyword evidence="6" id="KW-1185">Reference proteome</keyword>
<evidence type="ECO:0000256" key="2">
    <source>
        <dbReference type="ARBA" id="ARBA00023002"/>
    </source>
</evidence>
<dbReference type="CDD" id="cd05233">
    <property type="entry name" value="SDR_c"/>
    <property type="match status" value="1"/>
</dbReference>
<comment type="caution">
    <text evidence="5">The sequence shown here is derived from an EMBL/GenBank/DDBJ whole genome shotgun (WGS) entry which is preliminary data.</text>
</comment>
<evidence type="ECO:0000259" key="4">
    <source>
        <dbReference type="SMART" id="SM00822"/>
    </source>
</evidence>
<dbReference type="SMART" id="SM00822">
    <property type="entry name" value="PKS_KR"/>
    <property type="match status" value="1"/>
</dbReference>
<evidence type="ECO:0000256" key="3">
    <source>
        <dbReference type="RuleBase" id="RU000363"/>
    </source>
</evidence>
<dbReference type="Proteomes" id="UP001057702">
    <property type="component" value="Unassembled WGS sequence"/>
</dbReference>
<dbReference type="EMBL" id="JANFNG010000048">
    <property type="protein sequence ID" value="MCQ4085006.1"/>
    <property type="molecule type" value="Genomic_DNA"/>
</dbReference>
<dbReference type="InterPro" id="IPR036291">
    <property type="entry name" value="NAD(P)-bd_dom_sf"/>
</dbReference>
<gene>
    <name evidence="5" type="ORF">NGB36_31715</name>
</gene>
<reference evidence="5" key="1">
    <citation type="submission" date="2022-06" db="EMBL/GenBank/DDBJ databases">
        <title>Draft genome sequence of Streptomyces sp. RB6PN25 isolated from peat swamp forest in Thailand.</title>
        <authorList>
            <person name="Duangmal K."/>
            <person name="Klaysubun C."/>
        </authorList>
    </citation>
    <scope>NUCLEOTIDE SEQUENCE</scope>
    <source>
        <strain evidence="5">RB6PN25</strain>
    </source>
</reference>
<dbReference type="Pfam" id="PF00106">
    <property type="entry name" value="adh_short"/>
    <property type="match status" value="1"/>
</dbReference>
<evidence type="ECO:0000313" key="6">
    <source>
        <dbReference type="Proteomes" id="UP001057702"/>
    </source>
</evidence>
<sequence length="243" mass="25221">MVTGASSGIGAAVTRRLAAGQRCELLLNGRDPARLTAVADASGGVALPADLATPEGCRDLAGRALDLTGRVDVLIAGAGVGWAGPFTEMPPDDIDRLLAVNLASALHLVRALLPAMVRRGNGHVVLVGSIAGACGVGGEAVYAATKAALGAFADSLRYEVRPLGVHVSVVLPGAVDTPFFARRGTPYGRSRPRPIPPERVAEAVYRAVVRHRAELFVPAWMRLPARLHGGAPALFRRLAARLA</sequence>
<proteinExistence type="inferred from homology"/>
<name>A0ABT1Q516_9ACTN</name>
<dbReference type="InterPro" id="IPR002347">
    <property type="entry name" value="SDR_fam"/>
</dbReference>
<comment type="similarity">
    <text evidence="1 3">Belongs to the short-chain dehydrogenases/reductases (SDR) family.</text>
</comment>
<dbReference type="PANTHER" id="PTHR44196">
    <property type="entry name" value="DEHYDROGENASE/REDUCTASE SDR FAMILY MEMBER 7B"/>
    <property type="match status" value="1"/>
</dbReference>
<dbReference type="PROSITE" id="PS00061">
    <property type="entry name" value="ADH_SHORT"/>
    <property type="match status" value="1"/>
</dbReference>
<dbReference type="InterPro" id="IPR057326">
    <property type="entry name" value="KR_dom"/>
</dbReference>
<protein>
    <submittedName>
        <fullName evidence="5">SDR family NAD(P)-dependent oxidoreductase</fullName>
    </submittedName>
</protein>
<dbReference type="InterPro" id="IPR020904">
    <property type="entry name" value="Sc_DH/Rdtase_CS"/>
</dbReference>
<keyword evidence="2" id="KW-0560">Oxidoreductase</keyword>
<accession>A0ABT1Q516</accession>
<dbReference type="Gene3D" id="3.40.50.720">
    <property type="entry name" value="NAD(P)-binding Rossmann-like Domain"/>
    <property type="match status" value="1"/>
</dbReference>